<gene>
    <name evidence="2" type="ORF">CEXT_259471</name>
</gene>
<organism evidence="2 3">
    <name type="scientific">Caerostris extrusa</name>
    <name type="common">Bark spider</name>
    <name type="synonym">Caerostris bankana</name>
    <dbReference type="NCBI Taxonomy" id="172846"/>
    <lineage>
        <taxon>Eukaryota</taxon>
        <taxon>Metazoa</taxon>
        <taxon>Ecdysozoa</taxon>
        <taxon>Arthropoda</taxon>
        <taxon>Chelicerata</taxon>
        <taxon>Arachnida</taxon>
        <taxon>Araneae</taxon>
        <taxon>Araneomorphae</taxon>
        <taxon>Entelegynae</taxon>
        <taxon>Araneoidea</taxon>
        <taxon>Araneidae</taxon>
        <taxon>Caerostris</taxon>
    </lineage>
</organism>
<name>A0AAV4WDT8_CAEEX</name>
<dbReference type="EMBL" id="BPLR01016069">
    <property type="protein sequence ID" value="GIY81021.1"/>
    <property type="molecule type" value="Genomic_DNA"/>
</dbReference>
<keyword evidence="3" id="KW-1185">Reference proteome</keyword>
<dbReference type="Proteomes" id="UP001054945">
    <property type="component" value="Unassembled WGS sequence"/>
</dbReference>
<proteinExistence type="predicted"/>
<evidence type="ECO:0000313" key="3">
    <source>
        <dbReference type="Proteomes" id="UP001054945"/>
    </source>
</evidence>
<protein>
    <submittedName>
        <fullName evidence="2">Uncharacterized protein</fullName>
    </submittedName>
</protein>
<reference evidence="2 3" key="1">
    <citation type="submission" date="2021-06" db="EMBL/GenBank/DDBJ databases">
        <title>Caerostris extrusa draft genome.</title>
        <authorList>
            <person name="Kono N."/>
            <person name="Arakawa K."/>
        </authorList>
    </citation>
    <scope>NUCLEOTIDE SEQUENCE [LARGE SCALE GENOMIC DNA]</scope>
</reference>
<evidence type="ECO:0000256" key="1">
    <source>
        <dbReference type="SAM" id="MobiDB-lite"/>
    </source>
</evidence>
<feature type="compositionally biased region" description="Low complexity" evidence="1">
    <location>
        <begin position="25"/>
        <end position="38"/>
    </location>
</feature>
<feature type="compositionally biased region" description="Basic and acidic residues" evidence="1">
    <location>
        <begin position="1"/>
        <end position="12"/>
    </location>
</feature>
<comment type="caution">
    <text evidence="2">The sequence shown here is derived from an EMBL/GenBank/DDBJ whole genome shotgun (WGS) entry which is preliminary data.</text>
</comment>
<accession>A0AAV4WDT8</accession>
<feature type="region of interest" description="Disordered" evidence="1">
    <location>
        <begin position="1"/>
        <end position="38"/>
    </location>
</feature>
<evidence type="ECO:0000313" key="2">
    <source>
        <dbReference type="EMBL" id="GIY81021.1"/>
    </source>
</evidence>
<dbReference type="AlphaFoldDB" id="A0AAV4WDT8"/>
<sequence>MLPRVGQERTEFRNSPGSVEQVGCSSASSSSHSKSAVSCQRSDACFKVPTGRDHEQNNLYKIRDKDVCFATKMNI</sequence>